<name>A0A937D1K8_9BURK</name>
<sequence length="118" mass="12484">MPFATRHRRTLREVQLIGLLILGLLCAQWLGLAHRTRHNPHATAAATASDPHANVFAGHAAGDPACLLYDALAPGQPTTSATVFVSAGPIPWLAVFSHPACVARHVALFDARGPPVSR</sequence>
<dbReference type="Proteomes" id="UP000613011">
    <property type="component" value="Unassembled WGS sequence"/>
</dbReference>
<reference evidence="1" key="1">
    <citation type="submission" date="2021-01" db="EMBL/GenBank/DDBJ databases">
        <title>Ramlibacter sp. strain AW1 16S ribosomal RNA gene Genome sequencing and assembly.</title>
        <authorList>
            <person name="Kang M."/>
        </authorList>
    </citation>
    <scope>NUCLEOTIDE SEQUENCE</scope>
    <source>
        <strain evidence="1">AW1</strain>
    </source>
</reference>
<dbReference type="AlphaFoldDB" id="A0A937D1K8"/>
<evidence type="ECO:0000313" key="2">
    <source>
        <dbReference type="Proteomes" id="UP000613011"/>
    </source>
</evidence>
<evidence type="ECO:0008006" key="3">
    <source>
        <dbReference type="Google" id="ProtNLM"/>
    </source>
</evidence>
<gene>
    <name evidence="1" type="ORF">JI739_00835</name>
</gene>
<protein>
    <recommendedName>
        <fullName evidence="3">DUF2946 domain-containing protein</fullName>
    </recommendedName>
</protein>
<proteinExistence type="predicted"/>
<evidence type="ECO:0000313" key="1">
    <source>
        <dbReference type="EMBL" id="MBL0418880.1"/>
    </source>
</evidence>
<accession>A0A937D1K8</accession>
<comment type="caution">
    <text evidence="1">The sequence shown here is derived from an EMBL/GenBank/DDBJ whole genome shotgun (WGS) entry which is preliminary data.</text>
</comment>
<dbReference type="RefSeq" id="WP_201681956.1">
    <property type="nucleotide sequence ID" value="NZ_JAEQNA010000001.1"/>
</dbReference>
<keyword evidence="2" id="KW-1185">Reference proteome</keyword>
<organism evidence="1 2">
    <name type="scientific">Ramlibacter aurantiacus</name>
    <dbReference type="NCBI Taxonomy" id="2801330"/>
    <lineage>
        <taxon>Bacteria</taxon>
        <taxon>Pseudomonadati</taxon>
        <taxon>Pseudomonadota</taxon>
        <taxon>Betaproteobacteria</taxon>
        <taxon>Burkholderiales</taxon>
        <taxon>Comamonadaceae</taxon>
        <taxon>Ramlibacter</taxon>
    </lineage>
</organism>
<dbReference type="EMBL" id="JAEQNA010000001">
    <property type="protein sequence ID" value="MBL0418880.1"/>
    <property type="molecule type" value="Genomic_DNA"/>
</dbReference>